<evidence type="ECO:0000256" key="1">
    <source>
        <dbReference type="ARBA" id="ARBA00022679"/>
    </source>
</evidence>
<reference evidence="5 6" key="1">
    <citation type="journal article" date="2006" name="J. Bacteriol.">
        <title>The genome sequence of the obligately chemolithoautotrophic, facultatively anaerobic bacterium Thiobacillus denitrificans.</title>
        <authorList>
            <person name="Beller H.R."/>
            <person name="Chain P.S."/>
            <person name="Letain T.E."/>
            <person name="Chakicherla A."/>
            <person name="Larimer F.W."/>
            <person name="Richardson P.M."/>
            <person name="Coleman M.A."/>
            <person name="Wood A.P."/>
            <person name="Kelly D.P."/>
        </authorList>
    </citation>
    <scope>NUCLEOTIDE SEQUENCE [LARGE SCALE GENOMIC DNA]</scope>
    <source>
        <strain evidence="5 6">ATCC 25259</strain>
    </source>
</reference>
<sequence length="493" mass="54476">MRGSMVASKAVDERTLLRALLRESPSEVLVLDPETLLIVQANPAALKNLRYRLKEVRELSPLQFLTPDDAPAFQALLNQLRSGRKRSARIKARCQRADGTRYPVEARLVYSNENGRPFFLCVADDVSQRDATRAALAHSASDMQAIVSHIPGMAFQIVRRPGEAPVLRYVSEQSRQLLGVRASALCADPQAFFALILEEDRPGYLERLAETAGGHLSFNWEGRIWLQAWKDVKWITIRVSERVTADCTLWDGIMLNITRSKEAEAEIDHSRARLRALAAHVESAKEQERLYLAREVHDDLGGNLTTIKIGLSCLARQFPSESTPLTERVRYLDNLVDQTFEAAHRIASNLRPAALDFGIVPAIDSQLQRFGRNTEIAYEFRAPTDEIPLDSAAAIAVFRIVQEGLTNVAKHARATRVRLELVRDRDTLHLTLTDNGRGLPAAPNGMARPVFGILGMSERAAALGGQLVVRPAPDQGTELSLRIPLSGPAAAAG</sequence>
<dbReference type="CDD" id="cd00130">
    <property type="entry name" value="PAS"/>
    <property type="match status" value="1"/>
</dbReference>
<dbReference type="Pfam" id="PF07730">
    <property type="entry name" value="HisKA_3"/>
    <property type="match status" value="1"/>
</dbReference>
<dbReference type="SMART" id="SM00091">
    <property type="entry name" value="PAS"/>
    <property type="match status" value="2"/>
</dbReference>
<dbReference type="Gene3D" id="3.30.565.10">
    <property type="entry name" value="Histidine kinase-like ATPase, C-terminal domain"/>
    <property type="match status" value="1"/>
</dbReference>
<dbReference type="PANTHER" id="PTHR24421:SF59">
    <property type="entry name" value="OXYGEN SENSOR HISTIDINE KINASE NREB"/>
    <property type="match status" value="1"/>
</dbReference>
<dbReference type="InterPro" id="IPR050482">
    <property type="entry name" value="Sensor_HK_TwoCompSys"/>
</dbReference>
<feature type="domain" description="PAS" evidence="4">
    <location>
        <begin position="13"/>
        <end position="84"/>
    </location>
</feature>
<dbReference type="SUPFAM" id="SSF55785">
    <property type="entry name" value="PYP-like sensor domain (PAS domain)"/>
    <property type="match status" value="2"/>
</dbReference>
<gene>
    <name evidence="5" type="ordered locus">Tbd_1587</name>
</gene>
<dbReference type="KEGG" id="tbd:Tbd_1587"/>
<evidence type="ECO:0000313" key="6">
    <source>
        <dbReference type="Proteomes" id="UP000008291"/>
    </source>
</evidence>
<organism evidence="5 6">
    <name type="scientific">Thiobacillus denitrificans (strain ATCC 25259 / T1)</name>
    <dbReference type="NCBI Taxonomy" id="292415"/>
    <lineage>
        <taxon>Bacteria</taxon>
        <taxon>Pseudomonadati</taxon>
        <taxon>Pseudomonadota</taxon>
        <taxon>Betaproteobacteria</taxon>
        <taxon>Nitrosomonadales</taxon>
        <taxon>Thiobacillaceae</taxon>
        <taxon>Thiobacillus</taxon>
    </lineage>
</organism>
<dbReference type="CDD" id="cd16917">
    <property type="entry name" value="HATPase_UhpB-NarQ-NarX-like"/>
    <property type="match status" value="1"/>
</dbReference>
<dbReference type="InterPro" id="IPR000014">
    <property type="entry name" value="PAS"/>
</dbReference>
<keyword evidence="6" id="KW-1185">Reference proteome</keyword>
<dbReference type="Gene3D" id="1.20.5.1930">
    <property type="match status" value="1"/>
</dbReference>
<proteinExistence type="predicted"/>
<dbReference type="Pfam" id="PF13426">
    <property type="entry name" value="PAS_9"/>
    <property type="match status" value="1"/>
</dbReference>
<dbReference type="InterPro" id="IPR011712">
    <property type="entry name" value="Sig_transdc_His_kin_sub3_dim/P"/>
</dbReference>
<protein>
    <submittedName>
        <fullName evidence="5">Possible Sensor with PAS/PAC domain</fullName>
    </submittedName>
</protein>
<dbReference type="PANTHER" id="PTHR24421">
    <property type="entry name" value="NITRATE/NITRITE SENSOR PROTEIN NARX-RELATED"/>
    <property type="match status" value="1"/>
</dbReference>
<dbReference type="AlphaFoldDB" id="Q3SII8"/>
<dbReference type="InterPro" id="IPR035965">
    <property type="entry name" value="PAS-like_dom_sf"/>
</dbReference>
<keyword evidence="3" id="KW-0902">Two-component regulatory system</keyword>
<evidence type="ECO:0000256" key="2">
    <source>
        <dbReference type="ARBA" id="ARBA00022777"/>
    </source>
</evidence>
<evidence type="ECO:0000313" key="5">
    <source>
        <dbReference type="EMBL" id="AAZ97540.1"/>
    </source>
</evidence>
<dbReference type="Pfam" id="PF02518">
    <property type="entry name" value="HATPase_c"/>
    <property type="match status" value="1"/>
</dbReference>
<dbReference type="SMART" id="SM00387">
    <property type="entry name" value="HATPase_c"/>
    <property type="match status" value="1"/>
</dbReference>
<dbReference type="InterPro" id="IPR003594">
    <property type="entry name" value="HATPase_dom"/>
</dbReference>
<dbReference type="GO" id="GO:0000155">
    <property type="term" value="F:phosphorelay sensor kinase activity"/>
    <property type="evidence" value="ECO:0007669"/>
    <property type="project" value="InterPro"/>
</dbReference>
<dbReference type="Proteomes" id="UP000008291">
    <property type="component" value="Chromosome"/>
</dbReference>
<evidence type="ECO:0000256" key="3">
    <source>
        <dbReference type="ARBA" id="ARBA00023012"/>
    </source>
</evidence>
<dbReference type="GO" id="GO:0016020">
    <property type="term" value="C:membrane"/>
    <property type="evidence" value="ECO:0007669"/>
    <property type="project" value="InterPro"/>
</dbReference>
<accession>Q3SII8</accession>
<dbReference type="InterPro" id="IPR036890">
    <property type="entry name" value="HATPase_C_sf"/>
</dbReference>
<dbReference type="GO" id="GO:0046983">
    <property type="term" value="F:protein dimerization activity"/>
    <property type="evidence" value="ECO:0007669"/>
    <property type="project" value="InterPro"/>
</dbReference>
<keyword evidence="2" id="KW-0418">Kinase</keyword>
<name>Q3SII8_THIDA</name>
<dbReference type="EMBL" id="CP000116">
    <property type="protein sequence ID" value="AAZ97540.1"/>
    <property type="molecule type" value="Genomic_DNA"/>
</dbReference>
<keyword evidence="1" id="KW-0808">Transferase</keyword>
<dbReference type="eggNOG" id="COG4585">
    <property type="taxonomic scope" value="Bacteria"/>
</dbReference>
<dbReference type="HOGENOM" id="CLU_000445_114_0_4"/>
<dbReference type="PROSITE" id="PS50112">
    <property type="entry name" value="PAS"/>
    <property type="match status" value="1"/>
</dbReference>
<evidence type="ECO:0000259" key="4">
    <source>
        <dbReference type="PROSITE" id="PS50112"/>
    </source>
</evidence>
<dbReference type="SUPFAM" id="SSF55874">
    <property type="entry name" value="ATPase domain of HSP90 chaperone/DNA topoisomerase II/histidine kinase"/>
    <property type="match status" value="1"/>
</dbReference>
<dbReference type="NCBIfam" id="TIGR00229">
    <property type="entry name" value="sensory_box"/>
    <property type="match status" value="1"/>
</dbReference>
<dbReference type="Gene3D" id="3.30.450.20">
    <property type="entry name" value="PAS domain"/>
    <property type="match status" value="2"/>
</dbReference>
<dbReference type="STRING" id="292415.Tbd_1587"/>